<accession>A0A1I8I8D8</accession>
<comment type="similarity">
    <text evidence="9 10">Belongs to the peptidase S8 family.</text>
</comment>
<feature type="region of interest" description="Disordered" evidence="11">
    <location>
        <begin position="947"/>
        <end position="967"/>
    </location>
</feature>
<keyword evidence="3" id="KW-0732">Signal</keyword>
<feature type="region of interest" description="Disordered" evidence="11">
    <location>
        <begin position="824"/>
        <end position="856"/>
    </location>
</feature>
<evidence type="ECO:0000256" key="6">
    <source>
        <dbReference type="ARBA" id="ARBA00023145"/>
    </source>
</evidence>
<keyword evidence="2" id="KW-0165">Cleavage on pair of basic residues</keyword>
<feature type="active site" description="Charge relay system" evidence="8 9">
    <location>
        <position position="275"/>
    </location>
</feature>
<evidence type="ECO:0000256" key="11">
    <source>
        <dbReference type="SAM" id="MobiDB-lite"/>
    </source>
</evidence>
<dbReference type="InterPro" id="IPR023828">
    <property type="entry name" value="Peptidase_S8_Ser-AS"/>
</dbReference>
<dbReference type="InterPro" id="IPR002884">
    <property type="entry name" value="P_dom"/>
</dbReference>
<evidence type="ECO:0000256" key="3">
    <source>
        <dbReference type="ARBA" id="ARBA00022729"/>
    </source>
</evidence>
<dbReference type="PROSITE" id="PS00136">
    <property type="entry name" value="SUBTILASE_ASP"/>
    <property type="match status" value="1"/>
</dbReference>
<dbReference type="CDD" id="cd04059">
    <property type="entry name" value="Peptidases_S8_Protein_convertases_Kexins_Furin-like"/>
    <property type="match status" value="1"/>
</dbReference>
<dbReference type="SUPFAM" id="SSF52743">
    <property type="entry name" value="Subtilisin-like"/>
    <property type="match status" value="1"/>
</dbReference>
<feature type="active site" description="Charge relay system" evidence="8 9">
    <location>
        <position position="316"/>
    </location>
</feature>
<keyword evidence="1 9" id="KW-0645">Protease</keyword>
<dbReference type="PRINTS" id="PR00723">
    <property type="entry name" value="SUBTILISIN"/>
</dbReference>
<keyword evidence="13" id="KW-1185">Reference proteome</keyword>
<dbReference type="GO" id="GO:0005802">
    <property type="term" value="C:trans-Golgi network"/>
    <property type="evidence" value="ECO:0007669"/>
    <property type="project" value="TreeGrafter"/>
</dbReference>
<protein>
    <submittedName>
        <fullName evidence="14">P/Homo B domain-containing protein</fullName>
    </submittedName>
</protein>
<evidence type="ECO:0000256" key="8">
    <source>
        <dbReference type="PIRSR" id="PIRSR615500-1"/>
    </source>
</evidence>
<sequence length="1261" mass="137198">DCASAAGLSDCRVLIRWRRTRRRKQLDDSSWEQLGDSLLRLRERAARLLARQQGFHFIGVTLTFSESRVLRLSPSQSLAFSDSRLLRVSPSQSLAFSDSRLLRVSRSQTLAFSESRVLRLSPSQSLAFSESRSQTLAFSESRIMPGVYHLGHRRGRAISRRSTEQRESVRLTSDSRLLVLPFHTGSFWFFFSFLMCSIFASKSNWVKLLSSFQVIWAERQIPRRRVKRAAYNDPLWPKMWYINDLHEVDRKPSMNILAVWGQGVTGRGVVTAVLDDGIDLKHPDLVKNYDPQASYDVNGRDFDPSFRETGGNRNRHGTRCAGLIAASSNNSMCIPGVAFGSQIGAIRMLDGQVTDAVEATALAYRPQHVDVYSASWGPSDDGRTVEGPGYLVLKALRDGTERGRQGRGSIFVWASGNGGSAGDNCNTDGYANSIFTLTVGSVSEFGVSPWYSETCPCILAVTYSSGNPHRERSVATTDLHGGCTDAHTGTSASAPIAAGIIALALSVNPRLGWRDVQHLTVRAANPSPFLKSVDWRQNGAGRNASHRFGFGLFDAARMVALARRWALVGPQQRCRVGEDAARDLAAVGENSKAEVRLVADCVNLRHLEHVQAVVSLSATRRGELQIWLQSPAGTVSQLLTRRPKDQQPDASFSEWPFMTVHNWGEPANGPWTLIIRCGSCSARLHSWHLVLYGTRMPPVAEEANQHRPAAETAVGFHPGGSARFQRHPVRPVPGASVSNVAAPSACAGSFSPLTAVAWSAAALRLLLRQVRRHGGALTAGSAAGSPPEQQAVAGAPEVGGAPIVDEQIGRAVDQLQHPDVRPDAGALRRRHGHQENEADAGRHLGGEHDGHGEEDRVGGLAKLSAVSAECTRLLVESDAASLAAVVPENDFSRMNITAKDSMLSTMEATGDDEEAGVQQGDSPSETAGSRQVPAVSAAVMQRQHHGKAAIDGDEQGEINRADNREGHGEDVLETVERGGKSWQVVVVPVDSLSGHNQVGQSGEQVGRGQVYKEHKVLLRTEAGREQDGEENNRIEYDRHEAEAAEQDAGAVLSSQRRLAQGDDRRHVVDGSCDGAVGVGLVGHRAVCDYCSETNPQPLLQRPIYIQEKPDIQPDPSRIGVDIGNLPEAVPADAPEYLLSLGTGSRRHIHITVGKAGWCTITTFAKCLNVPLSCRLPRPPKQRRRKRKGQRAVVVVSEEPQESEPDSDGDDSQFVYVPAAVHQDIQAPQDQPVHAAAPPASPRRLRPRRNNPPARYGDPVLY</sequence>
<reference evidence="14" key="1">
    <citation type="submission" date="2016-11" db="UniProtKB">
        <authorList>
            <consortium name="WormBaseParasite"/>
        </authorList>
    </citation>
    <scope>IDENTIFICATION</scope>
</reference>
<dbReference type="InterPro" id="IPR022398">
    <property type="entry name" value="Peptidase_S8_His-AS"/>
</dbReference>
<evidence type="ECO:0000259" key="12">
    <source>
        <dbReference type="PROSITE" id="PS51829"/>
    </source>
</evidence>
<dbReference type="FunFam" id="3.40.50.200:FF:000001">
    <property type="entry name" value="Furin 2, isoform B"/>
    <property type="match status" value="1"/>
</dbReference>
<feature type="region of interest" description="Disordered" evidence="11">
    <location>
        <begin position="1175"/>
        <end position="1261"/>
    </location>
</feature>
<evidence type="ECO:0000313" key="14">
    <source>
        <dbReference type="WBParaSite" id="maker-uti_cns_0010405-snap-gene-0.2-mRNA-1"/>
    </source>
</evidence>
<evidence type="ECO:0000256" key="7">
    <source>
        <dbReference type="ARBA" id="ARBA00023180"/>
    </source>
</evidence>
<evidence type="ECO:0000256" key="4">
    <source>
        <dbReference type="ARBA" id="ARBA00022801"/>
    </source>
</evidence>
<evidence type="ECO:0000256" key="10">
    <source>
        <dbReference type="RuleBase" id="RU003355"/>
    </source>
</evidence>
<feature type="compositionally biased region" description="Basic and acidic residues" evidence="11">
    <location>
        <begin position="833"/>
        <end position="856"/>
    </location>
</feature>
<dbReference type="InterPro" id="IPR008979">
    <property type="entry name" value="Galactose-bd-like_sf"/>
</dbReference>
<keyword evidence="4 9" id="KW-0378">Hydrolase</keyword>
<feature type="compositionally biased region" description="Polar residues" evidence="11">
    <location>
        <begin position="919"/>
        <end position="929"/>
    </location>
</feature>
<dbReference type="AlphaFoldDB" id="A0A1I8I8D8"/>
<feature type="compositionally biased region" description="Acidic residues" evidence="11">
    <location>
        <begin position="1198"/>
        <end position="1210"/>
    </location>
</feature>
<dbReference type="PANTHER" id="PTHR42884:SF3">
    <property type="entry name" value="FURIN-LIKE PROTEASE 1, ISOFORMS 1_1-X_2"/>
    <property type="match status" value="1"/>
</dbReference>
<name>A0A1I8I8D8_9PLAT</name>
<evidence type="ECO:0000256" key="2">
    <source>
        <dbReference type="ARBA" id="ARBA00022685"/>
    </source>
</evidence>
<dbReference type="Pfam" id="PF00082">
    <property type="entry name" value="Peptidase_S8"/>
    <property type="match status" value="1"/>
</dbReference>
<dbReference type="InterPro" id="IPR015500">
    <property type="entry name" value="Peptidase_S8_subtilisin-rel"/>
</dbReference>
<dbReference type="SUPFAM" id="SSF49785">
    <property type="entry name" value="Galactose-binding domain-like"/>
    <property type="match status" value="1"/>
</dbReference>
<dbReference type="InterPro" id="IPR034182">
    <property type="entry name" value="Kexin/furin"/>
</dbReference>
<dbReference type="Gene3D" id="2.60.120.260">
    <property type="entry name" value="Galactose-binding domain-like"/>
    <property type="match status" value="1"/>
</dbReference>
<dbReference type="WBParaSite" id="maker-uti_cns_0010405-snap-gene-0.2-mRNA-1">
    <property type="protein sequence ID" value="maker-uti_cns_0010405-snap-gene-0.2-mRNA-1"/>
    <property type="gene ID" value="maker-uti_cns_0010405-snap-gene-0.2"/>
</dbReference>
<dbReference type="PROSITE" id="PS51892">
    <property type="entry name" value="SUBTILASE"/>
    <property type="match status" value="1"/>
</dbReference>
<feature type="compositionally biased region" description="Basic residues" evidence="11">
    <location>
        <begin position="1177"/>
        <end position="1189"/>
    </location>
</feature>
<evidence type="ECO:0000256" key="9">
    <source>
        <dbReference type="PROSITE-ProRule" id="PRU01240"/>
    </source>
</evidence>
<feature type="region of interest" description="Disordered" evidence="11">
    <location>
        <begin position="909"/>
        <end position="929"/>
    </location>
</feature>
<organism evidence="13 14">
    <name type="scientific">Macrostomum lignano</name>
    <dbReference type="NCBI Taxonomy" id="282301"/>
    <lineage>
        <taxon>Eukaryota</taxon>
        <taxon>Metazoa</taxon>
        <taxon>Spiralia</taxon>
        <taxon>Lophotrochozoa</taxon>
        <taxon>Platyhelminthes</taxon>
        <taxon>Rhabditophora</taxon>
        <taxon>Macrostomorpha</taxon>
        <taxon>Macrostomida</taxon>
        <taxon>Macrostomidae</taxon>
        <taxon>Macrostomum</taxon>
    </lineage>
</organism>
<dbReference type="InterPro" id="IPR036852">
    <property type="entry name" value="Peptidase_S8/S53_dom_sf"/>
</dbReference>
<proteinExistence type="inferred from homology"/>
<evidence type="ECO:0000313" key="13">
    <source>
        <dbReference type="Proteomes" id="UP000095280"/>
    </source>
</evidence>
<dbReference type="PANTHER" id="PTHR42884">
    <property type="entry name" value="PROPROTEIN CONVERTASE SUBTILISIN/KEXIN-RELATED"/>
    <property type="match status" value="1"/>
</dbReference>
<dbReference type="InterPro" id="IPR000209">
    <property type="entry name" value="Peptidase_S8/S53_dom"/>
</dbReference>
<dbReference type="GO" id="GO:0004252">
    <property type="term" value="F:serine-type endopeptidase activity"/>
    <property type="evidence" value="ECO:0007669"/>
    <property type="project" value="UniProtKB-UniRule"/>
</dbReference>
<feature type="active site" description="Charge relay system" evidence="8 9">
    <location>
        <position position="491"/>
    </location>
</feature>
<keyword evidence="6" id="KW-0865">Zymogen</keyword>
<keyword evidence="5 9" id="KW-0720">Serine protease</keyword>
<feature type="domain" description="P/Homo B" evidence="12">
    <location>
        <begin position="568"/>
        <end position="697"/>
    </location>
</feature>
<dbReference type="Proteomes" id="UP000095280">
    <property type="component" value="Unplaced"/>
</dbReference>
<evidence type="ECO:0000256" key="5">
    <source>
        <dbReference type="ARBA" id="ARBA00022825"/>
    </source>
</evidence>
<dbReference type="GO" id="GO:0000139">
    <property type="term" value="C:Golgi membrane"/>
    <property type="evidence" value="ECO:0007669"/>
    <property type="project" value="TreeGrafter"/>
</dbReference>
<dbReference type="Gene3D" id="3.40.50.200">
    <property type="entry name" value="Peptidase S8/S53 domain"/>
    <property type="match status" value="1"/>
</dbReference>
<dbReference type="GO" id="GO:0016486">
    <property type="term" value="P:peptide hormone processing"/>
    <property type="evidence" value="ECO:0007669"/>
    <property type="project" value="TreeGrafter"/>
</dbReference>
<evidence type="ECO:0000256" key="1">
    <source>
        <dbReference type="ARBA" id="ARBA00022670"/>
    </source>
</evidence>
<keyword evidence="7" id="KW-0325">Glycoprotein</keyword>
<dbReference type="PROSITE" id="PS00138">
    <property type="entry name" value="SUBTILASE_SER"/>
    <property type="match status" value="1"/>
</dbReference>
<dbReference type="PROSITE" id="PS51829">
    <property type="entry name" value="P_HOMO_B"/>
    <property type="match status" value="1"/>
</dbReference>
<dbReference type="PROSITE" id="PS00137">
    <property type="entry name" value="SUBTILASE_HIS"/>
    <property type="match status" value="1"/>
</dbReference>
<dbReference type="InterPro" id="IPR023827">
    <property type="entry name" value="Peptidase_S8_Asp-AS"/>
</dbReference>
<dbReference type="Pfam" id="PF01483">
    <property type="entry name" value="P_proprotein"/>
    <property type="match status" value="1"/>
</dbReference>
<feature type="compositionally biased region" description="Basic and acidic residues" evidence="11">
    <location>
        <begin position="957"/>
        <end position="967"/>
    </location>
</feature>